<organism evidence="3 4">
    <name type="scientific">Streptomyces tibetensis</name>
    <dbReference type="NCBI Taxonomy" id="2382123"/>
    <lineage>
        <taxon>Bacteria</taxon>
        <taxon>Bacillati</taxon>
        <taxon>Actinomycetota</taxon>
        <taxon>Actinomycetes</taxon>
        <taxon>Kitasatosporales</taxon>
        <taxon>Streptomycetaceae</taxon>
        <taxon>Streptomyces</taxon>
    </lineage>
</organism>
<dbReference type="Proteomes" id="UP001601422">
    <property type="component" value="Unassembled WGS sequence"/>
</dbReference>
<reference evidence="3 4" key="1">
    <citation type="submission" date="2024-10" db="EMBL/GenBank/DDBJ databases">
        <title>The Natural Products Discovery Center: Release of the First 8490 Sequenced Strains for Exploring Actinobacteria Biosynthetic Diversity.</title>
        <authorList>
            <person name="Kalkreuter E."/>
            <person name="Kautsar S.A."/>
            <person name="Yang D."/>
            <person name="Bader C.D."/>
            <person name="Teijaro C.N."/>
            <person name="Fluegel L."/>
            <person name="Davis C.M."/>
            <person name="Simpson J.R."/>
            <person name="Lauterbach L."/>
            <person name="Steele A.D."/>
            <person name="Gui C."/>
            <person name="Meng S."/>
            <person name="Li G."/>
            <person name="Viehrig K."/>
            <person name="Ye F."/>
            <person name="Su P."/>
            <person name="Kiefer A.F."/>
            <person name="Nichols A."/>
            <person name="Cepeda A.J."/>
            <person name="Yan W."/>
            <person name="Fan B."/>
            <person name="Jiang Y."/>
            <person name="Adhikari A."/>
            <person name="Zheng C.-J."/>
            <person name="Schuster L."/>
            <person name="Cowan T.M."/>
            <person name="Smanski M.J."/>
            <person name="Chevrette M.G."/>
            <person name="De Carvalho L.P.S."/>
            <person name="Shen B."/>
        </authorList>
    </citation>
    <scope>NUCLEOTIDE SEQUENCE [LARGE SCALE GENOMIC DNA]</scope>
    <source>
        <strain evidence="3 4">NPDC005497</strain>
    </source>
</reference>
<accession>A0ABW6MVX7</accession>
<dbReference type="InterPro" id="IPR016032">
    <property type="entry name" value="Sig_transdc_resp-reg_C-effctor"/>
</dbReference>
<dbReference type="Pfam" id="PF00196">
    <property type="entry name" value="GerE"/>
    <property type="match status" value="1"/>
</dbReference>
<dbReference type="Gene3D" id="1.10.10.10">
    <property type="entry name" value="Winged helix-like DNA-binding domain superfamily/Winged helix DNA-binding domain"/>
    <property type="match status" value="1"/>
</dbReference>
<feature type="domain" description="HTH luxR-type" evidence="2">
    <location>
        <begin position="266"/>
        <end position="315"/>
    </location>
</feature>
<dbReference type="PANTHER" id="PTHR34293:SF1">
    <property type="entry name" value="HTH-TYPE TRANSCRIPTIONAL REGULATOR TRMBL2"/>
    <property type="match status" value="1"/>
</dbReference>
<protein>
    <submittedName>
        <fullName evidence="3">LuxR C-terminal-related transcriptional regulator</fullName>
    </submittedName>
</protein>
<keyword evidence="4" id="KW-1185">Reference proteome</keyword>
<name>A0ABW6MVX7_9ACTN</name>
<dbReference type="EMBL" id="JBIAJP010000003">
    <property type="protein sequence ID" value="MFF0004728.1"/>
    <property type="molecule type" value="Genomic_DNA"/>
</dbReference>
<dbReference type="SMART" id="SM00421">
    <property type="entry name" value="HTH_LUXR"/>
    <property type="match status" value="1"/>
</dbReference>
<comment type="caution">
    <text evidence="3">The sequence shown here is derived from an EMBL/GenBank/DDBJ whole genome shotgun (WGS) entry which is preliminary data.</text>
</comment>
<evidence type="ECO:0000256" key="1">
    <source>
        <dbReference type="SAM" id="Coils"/>
    </source>
</evidence>
<gene>
    <name evidence="3" type="ORF">ACFYQT_15020</name>
</gene>
<keyword evidence="1" id="KW-0175">Coiled coil</keyword>
<evidence type="ECO:0000313" key="3">
    <source>
        <dbReference type="EMBL" id="MFF0004728.1"/>
    </source>
</evidence>
<proteinExistence type="predicted"/>
<dbReference type="RefSeq" id="WP_361938231.1">
    <property type="nucleotide sequence ID" value="NZ_JBEXVS010000012.1"/>
</dbReference>
<sequence>MCTTEDNEAEDREGVLCDEGLQYYSDALRGRTPATECPACLLDLGLVQRLPDGSLAAIPPRLAAGARLDHLEDVIEEKRTALATLRASINRAQDAYLESYGKGESHLIRAVRGQEAISATLSAAVHACQQELLTAQPGGGRPQELLDKALESDLEAIGRGVAQRTIYQHTIRTHQPTLTYAERISQAGGEVRTLDEVFDRLIVCDRKIAFIPDPGSERRDTALAVEHPGVVRYLVGLFDHAWQRAQPLRKFPSSRLPPLLTDEVRRTILRHMVNGHTDEAIASRLGMSPRSVSNHMRWAAELFGSRSRAQLAYLIGKSGFLDTVPD</sequence>
<dbReference type="PANTHER" id="PTHR34293">
    <property type="entry name" value="HTH-TYPE TRANSCRIPTIONAL REGULATOR TRMBL2"/>
    <property type="match status" value="1"/>
</dbReference>
<dbReference type="SUPFAM" id="SSF46894">
    <property type="entry name" value="C-terminal effector domain of the bipartite response regulators"/>
    <property type="match status" value="1"/>
</dbReference>
<dbReference type="InterPro" id="IPR000792">
    <property type="entry name" value="Tscrpt_reg_LuxR_C"/>
</dbReference>
<dbReference type="InterPro" id="IPR036388">
    <property type="entry name" value="WH-like_DNA-bd_sf"/>
</dbReference>
<evidence type="ECO:0000259" key="2">
    <source>
        <dbReference type="SMART" id="SM00421"/>
    </source>
</evidence>
<feature type="coiled-coil region" evidence="1">
    <location>
        <begin position="68"/>
        <end position="95"/>
    </location>
</feature>
<evidence type="ECO:0000313" key="4">
    <source>
        <dbReference type="Proteomes" id="UP001601422"/>
    </source>
</evidence>
<dbReference type="InterPro" id="IPR051797">
    <property type="entry name" value="TrmB-like"/>
</dbReference>